<reference evidence="2" key="1">
    <citation type="journal article" date="2020" name="Fungal Divers.">
        <title>Resolving the Mortierellaceae phylogeny through synthesis of multi-gene phylogenetics and phylogenomics.</title>
        <authorList>
            <person name="Vandepol N."/>
            <person name="Liber J."/>
            <person name="Desiro A."/>
            <person name="Na H."/>
            <person name="Kennedy M."/>
            <person name="Barry K."/>
            <person name="Grigoriev I.V."/>
            <person name="Miller A.N."/>
            <person name="O'Donnell K."/>
            <person name="Stajich J.E."/>
            <person name="Bonito G."/>
        </authorList>
    </citation>
    <scope>NUCLEOTIDE SEQUENCE</scope>
    <source>
        <strain evidence="2">NRRL 2591</strain>
    </source>
</reference>
<feature type="compositionally biased region" description="Basic and acidic residues" evidence="1">
    <location>
        <begin position="123"/>
        <end position="145"/>
    </location>
</feature>
<proteinExistence type="predicted"/>
<gene>
    <name evidence="2" type="ORF">EC957_007219</name>
</gene>
<feature type="compositionally biased region" description="Polar residues" evidence="1">
    <location>
        <begin position="582"/>
        <end position="594"/>
    </location>
</feature>
<dbReference type="InterPro" id="IPR036322">
    <property type="entry name" value="WD40_repeat_dom_sf"/>
</dbReference>
<feature type="compositionally biased region" description="Acidic residues" evidence="1">
    <location>
        <begin position="562"/>
        <end position="577"/>
    </location>
</feature>
<dbReference type="SUPFAM" id="SSF50978">
    <property type="entry name" value="WD40 repeat-like"/>
    <property type="match status" value="1"/>
</dbReference>
<feature type="compositionally biased region" description="Basic residues" evidence="1">
    <location>
        <begin position="546"/>
        <end position="555"/>
    </location>
</feature>
<feature type="compositionally biased region" description="Low complexity" evidence="1">
    <location>
        <begin position="530"/>
        <end position="541"/>
    </location>
</feature>
<feature type="compositionally biased region" description="Polar residues" evidence="1">
    <location>
        <begin position="47"/>
        <end position="59"/>
    </location>
</feature>
<feature type="compositionally biased region" description="Polar residues" evidence="1">
    <location>
        <begin position="187"/>
        <end position="204"/>
    </location>
</feature>
<feature type="compositionally biased region" description="Low complexity" evidence="1">
    <location>
        <begin position="682"/>
        <end position="694"/>
    </location>
</feature>
<feature type="compositionally biased region" description="Low complexity" evidence="1">
    <location>
        <begin position="62"/>
        <end position="77"/>
    </location>
</feature>
<protein>
    <recommendedName>
        <fullName evidence="4">WD40 repeat-like protein</fullName>
    </recommendedName>
</protein>
<feature type="compositionally biased region" description="Polar residues" evidence="1">
    <location>
        <begin position="655"/>
        <end position="674"/>
    </location>
</feature>
<dbReference type="InterPro" id="IPR015943">
    <property type="entry name" value="WD40/YVTN_repeat-like_dom_sf"/>
</dbReference>
<evidence type="ECO:0008006" key="4">
    <source>
        <dbReference type="Google" id="ProtNLM"/>
    </source>
</evidence>
<feature type="compositionally biased region" description="Pro residues" evidence="1">
    <location>
        <begin position="102"/>
        <end position="118"/>
    </location>
</feature>
<dbReference type="EMBL" id="JAAAXW010000332">
    <property type="protein sequence ID" value="KAF9538123.1"/>
    <property type="molecule type" value="Genomic_DNA"/>
</dbReference>
<feature type="compositionally biased region" description="Low complexity" evidence="1">
    <location>
        <begin position="205"/>
        <end position="220"/>
    </location>
</feature>
<feature type="region of interest" description="Disordered" evidence="1">
    <location>
        <begin position="1"/>
        <end position="602"/>
    </location>
</feature>
<evidence type="ECO:0000256" key="1">
    <source>
        <dbReference type="SAM" id="MobiDB-lite"/>
    </source>
</evidence>
<feature type="compositionally biased region" description="Low complexity" evidence="1">
    <location>
        <begin position="719"/>
        <end position="738"/>
    </location>
</feature>
<name>A0A9P6JYJ9_9FUNG</name>
<feature type="compositionally biased region" description="Basic residues" evidence="1">
    <location>
        <begin position="467"/>
        <end position="498"/>
    </location>
</feature>
<feature type="region of interest" description="Disordered" evidence="1">
    <location>
        <begin position="640"/>
        <end position="814"/>
    </location>
</feature>
<organism evidence="2 3">
    <name type="scientific">Mortierella hygrophila</name>
    <dbReference type="NCBI Taxonomy" id="979708"/>
    <lineage>
        <taxon>Eukaryota</taxon>
        <taxon>Fungi</taxon>
        <taxon>Fungi incertae sedis</taxon>
        <taxon>Mucoromycota</taxon>
        <taxon>Mortierellomycotina</taxon>
        <taxon>Mortierellomycetes</taxon>
        <taxon>Mortierellales</taxon>
        <taxon>Mortierellaceae</taxon>
        <taxon>Mortierella</taxon>
    </lineage>
</organism>
<feature type="compositionally biased region" description="Low complexity" evidence="1">
    <location>
        <begin position="258"/>
        <end position="269"/>
    </location>
</feature>
<feature type="compositionally biased region" description="Low complexity" evidence="1">
    <location>
        <begin position="12"/>
        <end position="26"/>
    </location>
</feature>
<keyword evidence="3" id="KW-1185">Reference proteome</keyword>
<comment type="caution">
    <text evidence="2">The sequence shown here is derived from an EMBL/GenBank/DDBJ whole genome shotgun (WGS) entry which is preliminary data.</text>
</comment>
<feature type="compositionally biased region" description="Basic and acidic residues" evidence="1">
    <location>
        <begin position="640"/>
        <end position="650"/>
    </location>
</feature>
<evidence type="ECO:0000313" key="3">
    <source>
        <dbReference type="Proteomes" id="UP000723463"/>
    </source>
</evidence>
<feature type="compositionally biased region" description="Polar residues" evidence="1">
    <location>
        <begin position="240"/>
        <end position="257"/>
    </location>
</feature>
<feature type="compositionally biased region" description="Low complexity" evidence="1">
    <location>
        <begin position="328"/>
        <end position="385"/>
    </location>
</feature>
<feature type="compositionally biased region" description="Low complexity" evidence="1">
    <location>
        <begin position="162"/>
        <end position="173"/>
    </location>
</feature>
<dbReference type="Gene3D" id="2.130.10.10">
    <property type="entry name" value="YVTN repeat-like/Quinoprotein amine dehydrogenase"/>
    <property type="match status" value="1"/>
</dbReference>
<sequence length="1285" mass="138812">MSKDPRLRRQQSFSSRPDNESSSSPSSTPPTPSTAITSAPPPTNSPLNPASATSATKPVTPSAALATVTTGTTASTVPPSKSHAQTQKRSQSRARSQSRPRPAQPILPPGSQAYPPPRSYQQEPRRDEQRVKEEREYLMSNRPRDPYAALNDNPPPPPPPAQGSSQPSRSNGPSGPPEPPSRNQPQHNGYQGSTSVHPDFTSTPGSSVSGRRSWSRAYSPSAPPRQQPLPPPARYRHPSTDFQPNDSSLSRPDQNVGSQQSSSRNSARQWDIGAVPGPPKMSSSGMLGGPGVPTSPTTPTTPTARGYRNPFEKLAQSVSGGSNIAPMGPSQGHSGSYSGSYSGSHSRTSSGSYSGRPSSSHSGPPSGSYPGPPLGSYSGPPSRSHPGPPPGAYTGGRTLSSMGYRGSPTGGRDTPPSSLSSSSLDGERSKASVARHRSKSRGRSPGTDSGRAPLTDSAGPSRERGRSKSVSRHSRPRSPSRARSRARSRPTSRSRYRSLSRAVRQDISMGSYERSYRSPSRSKRGRYDSDSSNSEFSGSDSDYYRRNRRYKRRRFYSSSEDSSSDLDNGDSNDDSVAEVDTNGASTKRTDTSGFTPAERVNGPLVEMLSELKRLNNRYSELGEKQRRVQKKIRRITKDFESEIRELKREFPPGLDSQTGGSGTQAAQDTQSTQPGRPKDSAPRSTSKSTSHSTPQPTPPLAQNAELGAVTRNRADPGASEPSSSRSRSFSRSRASTWSGGAVKTPADTNGQNAVPPPPSLIPASAGVTAKTEDDPDESLSLIKRNRRRTTSDEQMPSLSGAEGGRSAPNAQNYATAPTRSIGARRVFDRATYDLPIAKQQELSFISLGKSKAMEKIGGGGGRRPLVLNPFARGTPFENIAAVNSLDGLITLYDIDRQEKVMEIAPKLSRVIPFTETLAWVSEDTFVAVSHLKSGQTWEGVKENLARAKAAGTDVADNDPSRFSPPETQTNLISIFYGRDGELKNRIFTIQGFPHDRPIQTVTAVSRDDNTMGYVTAGRDKRLVHWKFTKLDGGNFVGGGMADVHNLHTNTILTTMYSHTSKRFYSGGLDGRYIVYDMEGRKTIVNDKLGRIVHIVQNPADPRLHAVVFSESTQYQYQLLDERVPGQKVLTLDHRCKTTVSKFSTPSWHTEGGLFCSGTDEKGLINIWDVRWAGIKLDDKSRPGKGCITADISEDGIAIARALATAREAEKFDFGVGKTHPLLWGINQRLNSSAKGRRGGPSQVLEVGGNKVAQALFHPTKNVVMIQSFDGALSFTDYNMITKSVV</sequence>
<feature type="compositionally biased region" description="Pro residues" evidence="1">
    <location>
        <begin position="221"/>
        <end position="233"/>
    </location>
</feature>
<feature type="compositionally biased region" description="Low complexity" evidence="1">
    <location>
        <begin position="292"/>
        <end position="303"/>
    </location>
</feature>
<dbReference type="Proteomes" id="UP000723463">
    <property type="component" value="Unassembled WGS sequence"/>
</dbReference>
<feature type="compositionally biased region" description="Basic residues" evidence="1">
    <location>
        <begin position="433"/>
        <end position="442"/>
    </location>
</feature>
<evidence type="ECO:0000313" key="2">
    <source>
        <dbReference type="EMBL" id="KAF9538123.1"/>
    </source>
</evidence>
<accession>A0A9P6JYJ9</accession>